<evidence type="ECO:0000256" key="3">
    <source>
        <dbReference type="SAM" id="SignalP"/>
    </source>
</evidence>
<dbReference type="GO" id="GO:0008289">
    <property type="term" value="F:lipid binding"/>
    <property type="evidence" value="ECO:0007669"/>
    <property type="project" value="InterPro"/>
</dbReference>
<protein>
    <recommendedName>
        <fullName evidence="4">Bifunctional inhibitor/plant lipid transfer protein/seed storage helical domain-containing protein</fullName>
    </recommendedName>
</protein>
<feature type="signal peptide" evidence="3">
    <location>
        <begin position="1"/>
        <end position="27"/>
    </location>
</feature>
<sequence length="118" mass="12672">MEKKMKGWSVLALGLVILVFNASPSDAAITCLEAITTLIPCELFLVGFGPAAPSSFCCMGAENVYKQANTTQSRRVLCECFKQAALDIGALPERAKLLPQLCKIHITVPIDANVNCSK</sequence>
<evidence type="ECO:0000313" key="5">
    <source>
        <dbReference type="EMBL" id="KAE7995318.1"/>
    </source>
</evidence>
<accession>A0A5N6Q7U3</accession>
<feature type="chain" id="PRO_5024467507" description="Bifunctional inhibitor/plant lipid transfer protein/seed storage helical domain-containing protein" evidence="3">
    <location>
        <begin position="28"/>
        <end position="118"/>
    </location>
</feature>
<dbReference type="PANTHER" id="PTHR33076">
    <property type="entry name" value="NON-SPECIFIC LIPID-TRANSFER PROTEIN 2-RELATED"/>
    <property type="match status" value="1"/>
</dbReference>
<dbReference type="OrthoDB" id="1876592at2759"/>
<evidence type="ECO:0000256" key="1">
    <source>
        <dbReference type="ARBA" id="ARBA00009748"/>
    </source>
</evidence>
<comment type="similarity">
    <text evidence="1">Belongs to the plant LTP family.</text>
</comment>
<gene>
    <name evidence="5" type="ORF">FH972_000132</name>
</gene>
<dbReference type="CDD" id="cd01960">
    <property type="entry name" value="nsLTP1"/>
    <property type="match status" value="1"/>
</dbReference>
<reference evidence="5 6" key="1">
    <citation type="submission" date="2019-06" db="EMBL/GenBank/DDBJ databases">
        <title>A chromosomal-level reference genome of Carpinus fangiana (Coryloideae, Betulaceae).</title>
        <authorList>
            <person name="Yang X."/>
            <person name="Wang Z."/>
            <person name="Zhang L."/>
            <person name="Hao G."/>
            <person name="Liu J."/>
            <person name="Yang Y."/>
        </authorList>
    </citation>
    <scope>NUCLEOTIDE SEQUENCE [LARGE SCALE GENOMIC DNA]</scope>
    <source>
        <strain evidence="5">Cfa_2016G</strain>
        <tissue evidence="5">Leaf</tissue>
    </source>
</reference>
<dbReference type="InterPro" id="IPR000528">
    <property type="entry name" value="Plant_nsLTP"/>
</dbReference>
<organism evidence="5 6">
    <name type="scientific">Carpinus fangiana</name>
    <dbReference type="NCBI Taxonomy" id="176857"/>
    <lineage>
        <taxon>Eukaryota</taxon>
        <taxon>Viridiplantae</taxon>
        <taxon>Streptophyta</taxon>
        <taxon>Embryophyta</taxon>
        <taxon>Tracheophyta</taxon>
        <taxon>Spermatophyta</taxon>
        <taxon>Magnoliopsida</taxon>
        <taxon>eudicotyledons</taxon>
        <taxon>Gunneridae</taxon>
        <taxon>Pentapetalae</taxon>
        <taxon>rosids</taxon>
        <taxon>fabids</taxon>
        <taxon>Fagales</taxon>
        <taxon>Betulaceae</taxon>
        <taxon>Carpinus</taxon>
    </lineage>
</organism>
<dbReference type="InterPro" id="IPR016140">
    <property type="entry name" value="Bifunc_inhib/LTP/seed_store"/>
</dbReference>
<evidence type="ECO:0000313" key="6">
    <source>
        <dbReference type="Proteomes" id="UP000327013"/>
    </source>
</evidence>
<keyword evidence="2" id="KW-1015">Disulfide bond</keyword>
<dbReference type="Gene3D" id="1.10.110.10">
    <property type="entry name" value="Plant lipid-transfer and hydrophobic proteins"/>
    <property type="match status" value="1"/>
</dbReference>
<evidence type="ECO:0000259" key="4">
    <source>
        <dbReference type="Pfam" id="PF14368"/>
    </source>
</evidence>
<dbReference type="PRINTS" id="PR00382">
    <property type="entry name" value="LIPIDTRNSFER"/>
</dbReference>
<dbReference type="GO" id="GO:0006869">
    <property type="term" value="P:lipid transport"/>
    <property type="evidence" value="ECO:0007669"/>
    <property type="project" value="InterPro"/>
</dbReference>
<dbReference type="Pfam" id="PF14368">
    <property type="entry name" value="LTP_2"/>
    <property type="match status" value="1"/>
</dbReference>
<evidence type="ECO:0000256" key="2">
    <source>
        <dbReference type="ARBA" id="ARBA00023157"/>
    </source>
</evidence>
<dbReference type="SUPFAM" id="SSF47699">
    <property type="entry name" value="Bifunctional inhibitor/lipid-transfer protein/seed storage 2S albumin"/>
    <property type="match status" value="1"/>
</dbReference>
<dbReference type="EMBL" id="CM017321">
    <property type="protein sequence ID" value="KAE7995318.1"/>
    <property type="molecule type" value="Genomic_DNA"/>
</dbReference>
<name>A0A5N6Q7U3_9ROSI</name>
<keyword evidence="3" id="KW-0732">Signal</keyword>
<dbReference type="InterPro" id="IPR036312">
    <property type="entry name" value="Bifun_inhib/LTP/seed_sf"/>
</dbReference>
<proteinExistence type="inferred from homology"/>
<keyword evidence="6" id="KW-1185">Reference proteome</keyword>
<feature type="domain" description="Bifunctional inhibitor/plant lipid transfer protein/seed storage helical" evidence="4">
    <location>
        <begin position="20"/>
        <end position="106"/>
    </location>
</feature>
<dbReference type="AlphaFoldDB" id="A0A5N6Q7U3"/>
<dbReference type="Proteomes" id="UP000327013">
    <property type="component" value="Chromosome 1"/>
</dbReference>